<dbReference type="InterPro" id="IPR023996">
    <property type="entry name" value="TonB-dep_OMP_SusC/RagA"/>
</dbReference>
<evidence type="ECO:0000313" key="14">
    <source>
        <dbReference type="Proteomes" id="UP001155077"/>
    </source>
</evidence>
<dbReference type="SUPFAM" id="SSF56935">
    <property type="entry name" value="Porins"/>
    <property type="match status" value="1"/>
</dbReference>
<keyword evidence="10" id="KW-0732">Signal</keyword>
<comment type="subcellular location">
    <subcellularLocation>
        <location evidence="1 8">Cell outer membrane</location>
        <topology evidence="1 8">Multi-pass membrane protein</topology>
    </subcellularLocation>
</comment>
<dbReference type="InterPro" id="IPR039426">
    <property type="entry name" value="TonB-dep_rcpt-like"/>
</dbReference>
<feature type="domain" description="TonB-dependent receptor plug" evidence="12">
    <location>
        <begin position="117"/>
        <end position="222"/>
    </location>
</feature>
<evidence type="ECO:0000256" key="4">
    <source>
        <dbReference type="ARBA" id="ARBA00022692"/>
    </source>
</evidence>
<dbReference type="PROSITE" id="PS52016">
    <property type="entry name" value="TONB_DEPENDENT_REC_3"/>
    <property type="match status" value="1"/>
</dbReference>
<evidence type="ECO:0000256" key="1">
    <source>
        <dbReference type="ARBA" id="ARBA00004571"/>
    </source>
</evidence>
<feature type="signal peptide" evidence="10">
    <location>
        <begin position="1"/>
        <end position="22"/>
    </location>
</feature>
<gene>
    <name evidence="13" type="ORF">NE848_00305</name>
</gene>
<evidence type="ECO:0000256" key="8">
    <source>
        <dbReference type="PROSITE-ProRule" id="PRU01360"/>
    </source>
</evidence>
<dbReference type="RefSeq" id="WP_252110232.1">
    <property type="nucleotide sequence ID" value="NZ_JAMSCK010000001.1"/>
</dbReference>
<dbReference type="SUPFAM" id="SSF49464">
    <property type="entry name" value="Carboxypeptidase regulatory domain-like"/>
    <property type="match status" value="1"/>
</dbReference>
<comment type="caution">
    <text evidence="13">The sequence shown here is derived from an EMBL/GenBank/DDBJ whole genome shotgun (WGS) entry which is preliminary data.</text>
</comment>
<dbReference type="InterPro" id="IPR000531">
    <property type="entry name" value="Beta-barrel_TonB"/>
</dbReference>
<keyword evidence="2 8" id="KW-0813">Transport</keyword>
<evidence type="ECO:0000256" key="3">
    <source>
        <dbReference type="ARBA" id="ARBA00022452"/>
    </source>
</evidence>
<protein>
    <submittedName>
        <fullName evidence="13">SusC/RagA family TonB-linked outer membrane protein</fullName>
    </submittedName>
</protein>
<evidence type="ECO:0000256" key="10">
    <source>
        <dbReference type="SAM" id="SignalP"/>
    </source>
</evidence>
<dbReference type="InterPro" id="IPR036942">
    <property type="entry name" value="Beta-barrel_TonB_sf"/>
</dbReference>
<dbReference type="Pfam" id="PF00593">
    <property type="entry name" value="TonB_dep_Rec_b-barrel"/>
    <property type="match status" value="1"/>
</dbReference>
<evidence type="ECO:0000259" key="12">
    <source>
        <dbReference type="Pfam" id="PF07715"/>
    </source>
</evidence>
<dbReference type="InterPro" id="IPR008969">
    <property type="entry name" value="CarboxyPept-like_regulatory"/>
</dbReference>
<reference evidence="13" key="1">
    <citation type="submission" date="2022-06" db="EMBL/GenBank/DDBJ databases">
        <title>Gramella sediminis sp. nov., isolated from deep-sea sediment of the Indian Ocean.</title>
        <authorList>
            <person name="Yang L."/>
        </authorList>
    </citation>
    <scope>NUCLEOTIDE SEQUENCE</scope>
    <source>
        <strain evidence="13">HMD3159</strain>
    </source>
</reference>
<dbReference type="InterPro" id="IPR012910">
    <property type="entry name" value="Plug_dom"/>
</dbReference>
<sequence>MKTKFSSILTLLLAFVVQISFAQQQTITGTVTDEDGLPLPGVNIVIKGTSTGVQTDFDGNYSIEAEQGEVLVFSFVGLETAEYPVGSSNTIDVVLKADAAQLQEVVVTALGIKRDEKKLTYASQNVKSDELNITQDANIKNAIAGKVAGVQFNGQVGSKLGASGGIRLRGAISLTADSDPLYIVDNVPVDDPNVIDMDNVESLNVLKGPAATALYGQRAEYGAIVITTKGGDATKLGVEITSSLTFDEVARVMDYQNEYGQGYSGEGSWATFDFDGGGVAGAAYPSEWQIFDGARYNTEPYADESWGPRFDGESYVPWYAWFPDSPYFGQTATWEAQPDNVRDFYNTGVTAKNGFNLTGGGENYRGRLSFTNLNQEGIIPASKLNKNFISAKFDIDVTEKLNLGTSINYTTEKIQGEFADGYGNNLSGSFNSWFGRDVSTDKLRELRGLSTPQGYATTWNWWGPDYYAYGVATGARNNGFQMPVFWFNPYFWTDNYQNNNRETNLIGNLNATYNFNDNLNLEVRAARRQTEFRNENFIPFDVEYSSAHDLYVSYVNSFGRTKSSFKEDNYTGILRYNNEYGKFDVDALVGGQIRIENYDRLGASMSSTNFSSGGLIIPDVYTFANSREQVIPDSYLWEKQVNSLYGNLSLGYDDMLFLDGSLRKDYSSSLFPDNNGYLYPSIGTSFIFSELTNNAWLSFGKIRASWAQLGSDVSALALNPVYPLNDYTYNGNALMYNQSRLVDPSIQPALNSSFEVGLDVRFFNNRLRLNATYYNEERKDDIVPVSLSNGTGYSSYLTNAGVTTRDGIELVLNVAPFRSEDFAWDITFNFADNNTIVEELPGDLQSLQAPGGTSAFSFVSMYHQLNGEWGQIRGAGIRRTDDGTPVVTEGGLFVVDQNQFFGSILPDFTGGVLNQIRYKDFRLAASIDFQKGGKFFSLSENWGSYSGLTAETAGLNDRGNPQRDPVEDGGGVHVVGVTTDGAPVDTYVDALTYHGQYYSNRLAEPFIHDASYVKLRDISLSYTFDGDLVNNVFDSATLGVVGRNLWLISVADDNVHSWDPSELPNAYGENGGLPSTRSYGVNLRLNF</sequence>
<keyword evidence="5 9" id="KW-0798">TonB box</keyword>
<dbReference type="Gene3D" id="2.60.40.1120">
    <property type="entry name" value="Carboxypeptidase-like, regulatory domain"/>
    <property type="match status" value="1"/>
</dbReference>
<comment type="similarity">
    <text evidence="8 9">Belongs to the TonB-dependent receptor family.</text>
</comment>
<evidence type="ECO:0000256" key="2">
    <source>
        <dbReference type="ARBA" id="ARBA00022448"/>
    </source>
</evidence>
<evidence type="ECO:0000256" key="5">
    <source>
        <dbReference type="ARBA" id="ARBA00023077"/>
    </source>
</evidence>
<dbReference type="InterPro" id="IPR037066">
    <property type="entry name" value="Plug_dom_sf"/>
</dbReference>
<keyword evidence="6 8" id="KW-0472">Membrane</keyword>
<keyword evidence="14" id="KW-1185">Reference proteome</keyword>
<keyword evidence="4 8" id="KW-0812">Transmembrane</keyword>
<dbReference type="Pfam" id="PF13715">
    <property type="entry name" value="CarbopepD_reg_2"/>
    <property type="match status" value="1"/>
</dbReference>
<evidence type="ECO:0000256" key="6">
    <source>
        <dbReference type="ARBA" id="ARBA00023136"/>
    </source>
</evidence>
<dbReference type="Gene3D" id="2.40.170.20">
    <property type="entry name" value="TonB-dependent receptor, beta-barrel domain"/>
    <property type="match status" value="1"/>
</dbReference>
<dbReference type="Pfam" id="PF07715">
    <property type="entry name" value="Plug"/>
    <property type="match status" value="1"/>
</dbReference>
<dbReference type="NCBIfam" id="TIGR04056">
    <property type="entry name" value="OMP_RagA_SusC"/>
    <property type="match status" value="1"/>
</dbReference>
<accession>A0ABT0YWS2</accession>
<name>A0ABT0YWS2_9FLAO</name>
<proteinExistence type="inferred from homology"/>
<organism evidence="13 14">
    <name type="scientific">Gramella jeungdoensis</name>
    <dbReference type="NCBI Taxonomy" id="708091"/>
    <lineage>
        <taxon>Bacteria</taxon>
        <taxon>Pseudomonadati</taxon>
        <taxon>Bacteroidota</taxon>
        <taxon>Flavobacteriia</taxon>
        <taxon>Flavobacteriales</taxon>
        <taxon>Flavobacteriaceae</taxon>
        <taxon>Christiangramia</taxon>
    </lineage>
</organism>
<feature type="domain" description="TonB-dependent receptor-like beta-barrel" evidence="11">
    <location>
        <begin position="468"/>
        <end position="1030"/>
    </location>
</feature>
<dbReference type="Gene3D" id="2.170.130.10">
    <property type="entry name" value="TonB-dependent receptor, plug domain"/>
    <property type="match status" value="1"/>
</dbReference>
<evidence type="ECO:0000256" key="9">
    <source>
        <dbReference type="RuleBase" id="RU003357"/>
    </source>
</evidence>
<evidence type="ECO:0000313" key="13">
    <source>
        <dbReference type="EMBL" id="MCM8567804.1"/>
    </source>
</evidence>
<keyword evidence="7 8" id="KW-0998">Cell outer membrane</keyword>
<evidence type="ECO:0000256" key="7">
    <source>
        <dbReference type="ARBA" id="ARBA00023237"/>
    </source>
</evidence>
<dbReference type="Proteomes" id="UP001155077">
    <property type="component" value="Unassembled WGS sequence"/>
</dbReference>
<evidence type="ECO:0000259" key="11">
    <source>
        <dbReference type="Pfam" id="PF00593"/>
    </source>
</evidence>
<keyword evidence="3 8" id="KW-1134">Transmembrane beta strand</keyword>
<feature type="chain" id="PRO_5045916230" evidence="10">
    <location>
        <begin position="23"/>
        <end position="1087"/>
    </location>
</feature>
<dbReference type="EMBL" id="JAMSCK010000001">
    <property type="protein sequence ID" value="MCM8567804.1"/>
    <property type="molecule type" value="Genomic_DNA"/>
</dbReference>